<accession>A0ABQ9I0Y9</accession>
<dbReference type="EMBL" id="JARBHB010000003">
    <property type="protein sequence ID" value="KAJ8890294.1"/>
    <property type="molecule type" value="Genomic_DNA"/>
</dbReference>
<keyword evidence="2" id="KW-1185">Reference proteome</keyword>
<dbReference type="Proteomes" id="UP001159363">
    <property type="component" value="Chromosome 3"/>
</dbReference>
<proteinExistence type="predicted"/>
<reference evidence="1 2" key="1">
    <citation type="submission" date="2023-02" db="EMBL/GenBank/DDBJ databases">
        <title>LHISI_Scaffold_Assembly.</title>
        <authorList>
            <person name="Stuart O.P."/>
            <person name="Cleave R."/>
            <person name="Magrath M.J.L."/>
            <person name="Mikheyev A.S."/>
        </authorList>
    </citation>
    <scope>NUCLEOTIDE SEQUENCE [LARGE SCALE GENOMIC DNA]</scope>
    <source>
        <strain evidence="1">Daus_M_001</strain>
        <tissue evidence="1">Leg muscle</tissue>
    </source>
</reference>
<sequence>MKTGFRLSGTFCPEIVKRLVSAALVTDRETRLAFQFAENIGILRTFSIEKEMAYYDWLYSFLKRAPEVSVIIAQSLTLARTQGLNRKECCGTFLPPNLILKRTDKNQYHLEALPPGYNIFMNPIRACVNAELLLKLFSKISRKEFIKIRWSHISL</sequence>
<gene>
    <name evidence="1" type="ORF">PR048_009802</name>
</gene>
<comment type="caution">
    <text evidence="1">The sequence shown here is derived from an EMBL/GenBank/DDBJ whole genome shotgun (WGS) entry which is preliminary data.</text>
</comment>
<name>A0ABQ9I0Y9_9NEOP</name>
<evidence type="ECO:0000313" key="2">
    <source>
        <dbReference type="Proteomes" id="UP001159363"/>
    </source>
</evidence>
<organism evidence="1 2">
    <name type="scientific">Dryococelus australis</name>
    <dbReference type="NCBI Taxonomy" id="614101"/>
    <lineage>
        <taxon>Eukaryota</taxon>
        <taxon>Metazoa</taxon>
        <taxon>Ecdysozoa</taxon>
        <taxon>Arthropoda</taxon>
        <taxon>Hexapoda</taxon>
        <taxon>Insecta</taxon>
        <taxon>Pterygota</taxon>
        <taxon>Neoptera</taxon>
        <taxon>Polyneoptera</taxon>
        <taxon>Phasmatodea</taxon>
        <taxon>Verophasmatodea</taxon>
        <taxon>Anareolatae</taxon>
        <taxon>Phasmatidae</taxon>
        <taxon>Eurycanthinae</taxon>
        <taxon>Dryococelus</taxon>
    </lineage>
</organism>
<protein>
    <submittedName>
        <fullName evidence="1">Uncharacterized protein</fullName>
    </submittedName>
</protein>
<evidence type="ECO:0000313" key="1">
    <source>
        <dbReference type="EMBL" id="KAJ8890294.1"/>
    </source>
</evidence>